<evidence type="ECO:0000313" key="2">
    <source>
        <dbReference type="EMBL" id="CAG7556075.1"/>
    </source>
</evidence>
<dbReference type="EMBL" id="CAJSTJ010000077">
    <property type="protein sequence ID" value="CAG7556075.1"/>
    <property type="molecule type" value="Genomic_DNA"/>
</dbReference>
<feature type="region of interest" description="Disordered" evidence="1">
    <location>
        <begin position="1"/>
        <end position="70"/>
    </location>
</feature>
<reference evidence="2" key="1">
    <citation type="submission" date="2021-05" db="EMBL/GenBank/DDBJ databases">
        <authorList>
            <person name="Khan N."/>
        </authorList>
    </citation>
    <scope>NUCLEOTIDE SEQUENCE</scope>
</reference>
<accession>A0A8J2IIZ4</accession>
<evidence type="ECO:0000256" key="1">
    <source>
        <dbReference type="SAM" id="MobiDB-lite"/>
    </source>
</evidence>
<sequence length="153" mass="16845">MPPPDTGQRAPLSDVNPNIRTSSRIRSLHKRKSLESSPENHLPNPPQPKRQGAAKRAAKQAIKRAAKQTADQTDDVMAVYELVNLTEDVQDSDFVDIKDDPEEPDISDGRTRFCVTRLLAIAQEAPKDITPFLGPGVSLPIVKANVERFKPAS</sequence>
<comment type="caution">
    <text evidence="2">The sequence shown here is derived from an EMBL/GenBank/DDBJ whole genome shotgun (WGS) entry which is preliminary data.</text>
</comment>
<feature type="compositionally biased region" description="Polar residues" evidence="1">
    <location>
        <begin position="15"/>
        <end position="25"/>
    </location>
</feature>
<dbReference type="Proteomes" id="UP000693738">
    <property type="component" value="Unassembled WGS sequence"/>
</dbReference>
<name>A0A8J2IIZ4_FUSEQ</name>
<feature type="compositionally biased region" description="Basic residues" evidence="1">
    <location>
        <begin position="52"/>
        <end position="66"/>
    </location>
</feature>
<dbReference type="AlphaFoldDB" id="A0A8J2IIZ4"/>
<proteinExistence type="predicted"/>
<organism evidence="2 3">
    <name type="scientific">Fusarium equiseti</name>
    <name type="common">Fusarium scirpi</name>
    <dbReference type="NCBI Taxonomy" id="61235"/>
    <lineage>
        <taxon>Eukaryota</taxon>
        <taxon>Fungi</taxon>
        <taxon>Dikarya</taxon>
        <taxon>Ascomycota</taxon>
        <taxon>Pezizomycotina</taxon>
        <taxon>Sordariomycetes</taxon>
        <taxon>Hypocreomycetidae</taxon>
        <taxon>Hypocreales</taxon>
        <taxon>Nectriaceae</taxon>
        <taxon>Fusarium</taxon>
        <taxon>Fusarium incarnatum-equiseti species complex</taxon>
    </lineage>
</organism>
<gene>
    <name evidence="2" type="ORF">FEQUK3_LOCUS1803</name>
</gene>
<evidence type="ECO:0000313" key="3">
    <source>
        <dbReference type="Proteomes" id="UP000693738"/>
    </source>
</evidence>
<protein>
    <submittedName>
        <fullName evidence="2">Uncharacterized protein</fullName>
    </submittedName>
</protein>